<sequence length="237" mass="26380">MASSIPPIVFDTTLQDLYHHEGTPENLMLVFASPGTMKSCPTFPEKFCYHSPGCPFEDGEILVREDTQLISQMSNFMAGKIPVIMFDLDPDVNERQRQERTNVDFPRPHQADAYRTSSSICPQQRPDLQFVSAPSEIKTQPGQCIAVKFPMDSLCAFPHLVDAETHFSLLSKRNLSLSSLPTPPTKIIDTSITPEETKDEGLVNIETGRLLSCAREHDLPFVLKMSQSAAGYGTFTV</sequence>
<name>A0A9P4ML97_9PEZI</name>
<dbReference type="PANTHER" id="PTHR37018:SF1">
    <property type="entry name" value="CULTURE SPECIFIC PROTEIN, PUTATIVE (AFU_ORTHOLOGUE AFUA_2G00130)-RELATED"/>
    <property type="match status" value="1"/>
</dbReference>
<comment type="caution">
    <text evidence="1">The sequence shown here is derived from an EMBL/GenBank/DDBJ whole genome shotgun (WGS) entry which is preliminary data.</text>
</comment>
<dbReference type="PANTHER" id="PTHR37018">
    <property type="entry name" value="CULTURE SPECIFIC PROTEIN, PUTATIVE (AFU_ORTHOLOGUE AFUA_2G00130)-RELATED"/>
    <property type="match status" value="1"/>
</dbReference>
<accession>A0A9P4ML97</accession>
<dbReference type="OrthoDB" id="5946236at2759"/>
<organism evidence="1 2">
    <name type="scientific">Myriangium duriaei CBS 260.36</name>
    <dbReference type="NCBI Taxonomy" id="1168546"/>
    <lineage>
        <taxon>Eukaryota</taxon>
        <taxon>Fungi</taxon>
        <taxon>Dikarya</taxon>
        <taxon>Ascomycota</taxon>
        <taxon>Pezizomycotina</taxon>
        <taxon>Dothideomycetes</taxon>
        <taxon>Dothideomycetidae</taxon>
        <taxon>Myriangiales</taxon>
        <taxon>Myriangiaceae</taxon>
        <taxon>Myriangium</taxon>
    </lineage>
</organism>
<evidence type="ECO:0000313" key="2">
    <source>
        <dbReference type="Proteomes" id="UP000799439"/>
    </source>
</evidence>
<dbReference type="InterPro" id="IPR053269">
    <property type="entry name" value="Asp-Met_ligase"/>
</dbReference>
<dbReference type="EMBL" id="ML996088">
    <property type="protein sequence ID" value="KAF2151526.1"/>
    <property type="molecule type" value="Genomic_DNA"/>
</dbReference>
<reference evidence="1" key="1">
    <citation type="journal article" date="2020" name="Stud. Mycol.">
        <title>101 Dothideomycetes genomes: a test case for predicting lifestyles and emergence of pathogens.</title>
        <authorList>
            <person name="Haridas S."/>
            <person name="Albert R."/>
            <person name="Binder M."/>
            <person name="Bloem J."/>
            <person name="Labutti K."/>
            <person name="Salamov A."/>
            <person name="Andreopoulos B."/>
            <person name="Baker S."/>
            <person name="Barry K."/>
            <person name="Bills G."/>
            <person name="Bluhm B."/>
            <person name="Cannon C."/>
            <person name="Castanera R."/>
            <person name="Culley D."/>
            <person name="Daum C."/>
            <person name="Ezra D."/>
            <person name="Gonzalez J."/>
            <person name="Henrissat B."/>
            <person name="Kuo A."/>
            <person name="Liang C."/>
            <person name="Lipzen A."/>
            <person name="Lutzoni F."/>
            <person name="Magnuson J."/>
            <person name="Mondo S."/>
            <person name="Nolan M."/>
            <person name="Ohm R."/>
            <person name="Pangilinan J."/>
            <person name="Park H.-J."/>
            <person name="Ramirez L."/>
            <person name="Alfaro M."/>
            <person name="Sun H."/>
            <person name="Tritt A."/>
            <person name="Yoshinaga Y."/>
            <person name="Zwiers L.-H."/>
            <person name="Turgeon B."/>
            <person name="Goodwin S."/>
            <person name="Spatafora J."/>
            <person name="Crous P."/>
            <person name="Grigoriev I."/>
        </authorList>
    </citation>
    <scope>NUCLEOTIDE SEQUENCE</scope>
    <source>
        <strain evidence="1">CBS 260.36</strain>
    </source>
</reference>
<gene>
    <name evidence="1" type="ORF">K461DRAFT_269747</name>
</gene>
<evidence type="ECO:0000313" key="1">
    <source>
        <dbReference type="EMBL" id="KAF2151526.1"/>
    </source>
</evidence>
<dbReference type="AlphaFoldDB" id="A0A9P4ML97"/>
<proteinExistence type="predicted"/>
<dbReference type="Proteomes" id="UP000799439">
    <property type="component" value="Unassembled WGS sequence"/>
</dbReference>
<protein>
    <submittedName>
        <fullName evidence="1">Uncharacterized protein</fullName>
    </submittedName>
</protein>
<keyword evidence="2" id="KW-1185">Reference proteome</keyword>